<sequence>MTHIWHILTFSLILLILSGIASGSNQTQIPGNRSSSTNFSDIIEVPDVQSILTNPPQYYGKTISLKAVVSKTSPEKKAFAVADRVGCTLCTEKNAKNSITIRYTGEPPKYLDIVRITGEVVPEKNKGFHINATAVKR</sequence>
<reference evidence="1 2" key="1">
    <citation type="submission" date="2018-05" db="EMBL/GenBank/DDBJ databases">
        <title>Draft genome of Methanospirillum lacunae Ki8-1.</title>
        <authorList>
            <person name="Dueholm M.S."/>
            <person name="Nielsen P.H."/>
            <person name="Bakmann L.F."/>
            <person name="Otzen D.E."/>
        </authorList>
    </citation>
    <scope>NUCLEOTIDE SEQUENCE [LARGE SCALE GENOMIC DNA]</scope>
    <source>
        <strain evidence="1 2">Ki8-1</strain>
    </source>
</reference>
<comment type="caution">
    <text evidence="1">The sequence shown here is derived from an EMBL/GenBank/DDBJ whole genome shotgun (WGS) entry which is preliminary data.</text>
</comment>
<dbReference type="Proteomes" id="UP000245657">
    <property type="component" value="Unassembled WGS sequence"/>
</dbReference>
<dbReference type="RefSeq" id="WP_109969450.1">
    <property type="nucleotide sequence ID" value="NZ_CP176093.1"/>
</dbReference>
<accession>A0A2V2MZZ2</accession>
<dbReference type="AlphaFoldDB" id="A0A2V2MZZ2"/>
<dbReference type="GeneID" id="97547315"/>
<gene>
    <name evidence="1" type="ORF">DK846_13300</name>
</gene>
<keyword evidence="2" id="KW-1185">Reference proteome</keyword>
<proteinExistence type="predicted"/>
<evidence type="ECO:0000313" key="1">
    <source>
        <dbReference type="EMBL" id="PWR70956.1"/>
    </source>
</evidence>
<evidence type="ECO:0000313" key="2">
    <source>
        <dbReference type="Proteomes" id="UP000245657"/>
    </source>
</evidence>
<dbReference type="EMBL" id="QGMY01000009">
    <property type="protein sequence ID" value="PWR70956.1"/>
    <property type="molecule type" value="Genomic_DNA"/>
</dbReference>
<protein>
    <submittedName>
        <fullName evidence="1">Uncharacterized protein</fullName>
    </submittedName>
</protein>
<name>A0A2V2MZZ2_9EURY</name>
<organism evidence="1 2">
    <name type="scientific">Methanospirillum lacunae</name>
    <dbReference type="NCBI Taxonomy" id="668570"/>
    <lineage>
        <taxon>Archaea</taxon>
        <taxon>Methanobacteriati</taxon>
        <taxon>Methanobacteriota</taxon>
        <taxon>Stenosarchaea group</taxon>
        <taxon>Methanomicrobia</taxon>
        <taxon>Methanomicrobiales</taxon>
        <taxon>Methanospirillaceae</taxon>
        <taxon>Methanospirillum</taxon>
    </lineage>
</organism>